<keyword evidence="6" id="KW-0378">Hydrolase</keyword>
<evidence type="ECO:0000256" key="1">
    <source>
        <dbReference type="ARBA" id="ARBA00001968"/>
    </source>
</evidence>
<name>A0AAV8WVD8_9CUCU</name>
<evidence type="ECO:0000256" key="6">
    <source>
        <dbReference type="ARBA" id="ARBA00022801"/>
    </source>
</evidence>
<dbReference type="GO" id="GO:0046872">
    <property type="term" value="F:metal ion binding"/>
    <property type="evidence" value="ECO:0007669"/>
    <property type="project" value="UniProtKB-KW"/>
</dbReference>
<dbReference type="GO" id="GO:0005634">
    <property type="term" value="C:nucleus"/>
    <property type="evidence" value="ECO:0007669"/>
    <property type="project" value="UniProtKB-SubCell"/>
</dbReference>
<dbReference type="InterPro" id="IPR027806">
    <property type="entry name" value="HARBI1_dom"/>
</dbReference>
<comment type="subcellular location">
    <subcellularLocation>
        <location evidence="2">Nucleus</location>
    </subcellularLocation>
</comment>
<dbReference type="Proteomes" id="UP001162156">
    <property type="component" value="Unassembled WGS sequence"/>
</dbReference>
<evidence type="ECO:0000256" key="2">
    <source>
        <dbReference type="ARBA" id="ARBA00004123"/>
    </source>
</evidence>
<proteinExistence type="inferred from homology"/>
<evidence type="ECO:0000256" key="7">
    <source>
        <dbReference type="ARBA" id="ARBA00023242"/>
    </source>
</evidence>
<evidence type="ECO:0000256" key="3">
    <source>
        <dbReference type="ARBA" id="ARBA00006958"/>
    </source>
</evidence>
<evidence type="ECO:0000256" key="4">
    <source>
        <dbReference type="ARBA" id="ARBA00022722"/>
    </source>
</evidence>
<organism evidence="9 10">
    <name type="scientific">Rhamnusium bicolor</name>
    <dbReference type="NCBI Taxonomy" id="1586634"/>
    <lineage>
        <taxon>Eukaryota</taxon>
        <taxon>Metazoa</taxon>
        <taxon>Ecdysozoa</taxon>
        <taxon>Arthropoda</taxon>
        <taxon>Hexapoda</taxon>
        <taxon>Insecta</taxon>
        <taxon>Pterygota</taxon>
        <taxon>Neoptera</taxon>
        <taxon>Endopterygota</taxon>
        <taxon>Coleoptera</taxon>
        <taxon>Polyphaga</taxon>
        <taxon>Cucujiformia</taxon>
        <taxon>Chrysomeloidea</taxon>
        <taxon>Cerambycidae</taxon>
        <taxon>Lepturinae</taxon>
        <taxon>Rhagiini</taxon>
        <taxon>Rhamnusium</taxon>
    </lineage>
</organism>
<keyword evidence="4" id="KW-0540">Nuclease</keyword>
<comment type="cofactor">
    <cofactor evidence="1">
        <name>a divalent metal cation</name>
        <dbReference type="ChEBI" id="CHEBI:60240"/>
    </cofactor>
</comment>
<reference evidence="9" key="1">
    <citation type="journal article" date="2023" name="Insect Mol. Biol.">
        <title>Genome sequencing provides insights into the evolution of gene families encoding plant cell wall-degrading enzymes in longhorned beetles.</title>
        <authorList>
            <person name="Shin N.R."/>
            <person name="Okamura Y."/>
            <person name="Kirsch R."/>
            <person name="Pauchet Y."/>
        </authorList>
    </citation>
    <scope>NUCLEOTIDE SEQUENCE</scope>
    <source>
        <strain evidence="9">RBIC_L_NR</strain>
    </source>
</reference>
<dbReference type="AlphaFoldDB" id="A0AAV8WVD8"/>
<evidence type="ECO:0000313" key="9">
    <source>
        <dbReference type="EMBL" id="KAJ8930623.1"/>
    </source>
</evidence>
<keyword evidence="10" id="KW-1185">Reference proteome</keyword>
<accession>A0AAV8WVD8</accession>
<protein>
    <recommendedName>
        <fullName evidence="8">DDE Tnp4 domain-containing protein</fullName>
    </recommendedName>
</protein>
<keyword evidence="5" id="KW-0479">Metal-binding</keyword>
<gene>
    <name evidence="9" type="ORF">NQ314_016538</name>
</gene>
<dbReference type="GO" id="GO:0016787">
    <property type="term" value="F:hydrolase activity"/>
    <property type="evidence" value="ECO:0007669"/>
    <property type="project" value="UniProtKB-KW"/>
</dbReference>
<dbReference type="Pfam" id="PF13359">
    <property type="entry name" value="DDE_Tnp_4"/>
    <property type="match status" value="1"/>
</dbReference>
<feature type="domain" description="DDE Tnp4" evidence="8">
    <location>
        <begin position="166"/>
        <end position="279"/>
    </location>
</feature>
<evidence type="ECO:0000256" key="5">
    <source>
        <dbReference type="ARBA" id="ARBA00022723"/>
    </source>
</evidence>
<sequence length="311" mass="36548">MNIAVISATLAVSITEHLRVNTNLLLSTEELHPDILERIINMQVFRLSLLRIKRLDYIYFRMNSSEIPKVARFYEDVIPLYSFSTFKSHFRMTTTVFENVLHHIARHEMFRRRSCEFGGREQIPVEKILRITLWTLGTPESYRSIVDRFGEKILFHYTARDYSRQSNIDVDARWPGSVHDARVFRTSDIYPLGLALCAPNYFIIGDCAYRLLSWLITRNNGHLTHEQLHFNTTVSKTRVKVENAFALLKGRFRRLKELLDMNEEQNIVDTIISCCVLHNICLMQGDEDVQQYINEDMERIDLINLDNYVPK</sequence>
<dbReference type="PANTHER" id="PTHR22930:SF85">
    <property type="entry name" value="GH03217P-RELATED"/>
    <property type="match status" value="1"/>
</dbReference>
<dbReference type="GO" id="GO:0004518">
    <property type="term" value="F:nuclease activity"/>
    <property type="evidence" value="ECO:0007669"/>
    <property type="project" value="UniProtKB-KW"/>
</dbReference>
<comment type="similarity">
    <text evidence="3">Belongs to the HARBI1 family.</text>
</comment>
<dbReference type="InterPro" id="IPR045249">
    <property type="entry name" value="HARBI1-like"/>
</dbReference>
<evidence type="ECO:0000259" key="8">
    <source>
        <dbReference type="Pfam" id="PF13359"/>
    </source>
</evidence>
<keyword evidence="7" id="KW-0539">Nucleus</keyword>
<evidence type="ECO:0000313" key="10">
    <source>
        <dbReference type="Proteomes" id="UP001162156"/>
    </source>
</evidence>
<dbReference type="PANTHER" id="PTHR22930">
    <property type="match status" value="1"/>
</dbReference>
<comment type="caution">
    <text evidence="9">The sequence shown here is derived from an EMBL/GenBank/DDBJ whole genome shotgun (WGS) entry which is preliminary data.</text>
</comment>
<dbReference type="EMBL" id="JANEYF010004595">
    <property type="protein sequence ID" value="KAJ8930623.1"/>
    <property type="molecule type" value="Genomic_DNA"/>
</dbReference>